<evidence type="ECO:0000256" key="6">
    <source>
        <dbReference type="SAM" id="Phobius"/>
    </source>
</evidence>
<feature type="domain" description="TraD/TraG TraM recognition site" evidence="7">
    <location>
        <begin position="436"/>
        <end position="552"/>
    </location>
</feature>
<comment type="subcellular location">
    <subcellularLocation>
        <location evidence="1">Cell membrane</location>
        <topology evidence="1">Multi-pass membrane protein</topology>
    </subcellularLocation>
</comment>
<dbReference type="Proteomes" id="UP000198415">
    <property type="component" value="Unassembled WGS sequence"/>
</dbReference>
<dbReference type="Gene3D" id="3.40.50.300">
    <property type="entry name" value="P-loop containing nucleotide triphosphate hydrolases"/>
    <property type="match status" value="1"/>
</dbReference>
<dbReference type="Pfam" id="PF12696">
    <property type="entry name" value="TraG-D_C"/>
    <property type="match status" value="1"/>
</dbReference>
<dbReference type="InterPro" id="IPR032689">
    <property type="entry name" value="TraG-D_C"/>
</dbReference>
<dbReference type="SUPFAM" id="SSF52540">
    <property type="entry name" value="P-loop containing nucleoside triphosphate hydrolases"/>
    <property type="match status" value="1"/>
</dbReference>
<dbReference type="OrthoDB" id="226701at2"/>
<evidence type="ECO:0000256" key="2">
    <source>
        <dbReference type="ARBA" id="ARBA00022475"/>
    </source>
</evidence>
<gene>
    <name evidence="8" type="ORF">SAMN06264365_103458</name>
</gene>
<evidence type="ECO:0000256" key="4">
    <source>
        <dbReference type="ARBA" id="ARBA00022989"/>
    </source>
</evidence>
<sequence>MAASASTATTRVRGAAGVTGSDYAMLLGIAVAWSAAAGVWLSGQLAGLVFRQTWPDASYGQAFTIAFALPHHWADPRQAWPAPAQQQLPGPAAFYTATVLIFTIGLIALVIGFQRWRGGRAGRGMATRRELEQRFSQRAVLATARRIRPHLATPPKAHDVAVDLGTAMRTRLYAGLETSVLLLAAPRTGKTSQVIIPWLRTFPGAAVVTSVRPDVLQATATLRGGAGGGTSWLMELTGTVTWPHRLRWTPIAGAQDYDIAIQRADVMVQVGKGEKSDTSNAGFFGLTATNLLAAWLHTAAVTGRTMLDVLDWSVDPTDDTPVKLLRDADDARPGVVKLLDSFYRQPDTTRANLWTTVQTGTACLFGSAAADVFGGPASDSFDIEAFLRSGTDTLYLLVDEKKSTKLAPLVTTFVGEIITVAKAMAERSEAGRLDPPLGLILDELANVVPLPDLPEVMSYAAGSGIFAVGVLQSMAAAEHRWGPAGRRMLWAHSTIKIALGGLAGTDLDDISQLAGSYRETLLIPQRSGERHSVQASVVDRKTLPPEAIRTLDPDKREALIIHATTPAFITRMKRHYESDHAADYTRAVHAARALMGLPTKDDTP</sequence>
<organism evidence="8 9">
    <name type="scientific">Actinoplanes regularis</name>
    <dbReference type="NCBI Taxonomy" id="52697"/>
    <lineage>
        <taxon>Bacteria</taxon>
        <taxon>Bacillati</taxon>
        <taxon>Actinomycetota</taxon>
        <taxon>Actinomycetes</taxon>
        <taxon>Micromonosporales</taxon>
        <taxon>Micromonosporaceae</taxon>
        <taxon>Actinoplanes</taxon>
    </lineage>
</organism>
<evidence type="ECO:0000313" key="9">
    <source>
        <dbReference type="Proteomes" id="UP000198415"/>
    </source>
</evidence>
<dbReference type="RefSeq" id="WP_089293060.1">
    <property type="nucleotide sequence ID" value="NZ_BOMU01000041.1"/>
</dbReference>
<proteinExistence type="predicted"/>
<keyword evidence="2" id="KW-1003">Cell membrane</keyword>
<keyword evidence="3 6" id="KW-0812">Transmembrane</keyword>
<name>A0A238XH11_9ACTN</name>
<accession>A0A238XH11</accession>
<dbReference type="AlphaFoldDB" id="A0A238XH11"/>
<dbReference type="CDD" id="cd01127">
    <property type="entry name" value="TrwB_TraG_TraD_VirD4"/>
    <property type="match status" value="1"/>
</dbReference>
<feature type="transmembrane region" description="Helical" evidence="6">
    <location>
        <begin position="94"/>
        <end position="113"/>
    </location>
</feature>
<dbReference type="PANTHER" id="PTHR37937">
    <property type="entry name" value="CONJUGATIVE TRANSFER: DNA TRANSPORT"/>
    <property type="match status" value="1"/>
</dbReference>
<dbReference type="GO" id="GO:0005886">
    <property type="term" value="C:plasma membrane"/>
    <property type="evidence" value="ECO:0007669"/>
    <property type="project" value="UniProtKB-SubCell"/>
</dbReference>
<evidence type="ECO:0000313" key="8">
    <source>
        <dbReference type="EMBL" id="SNR58296.1"/>
    </source>
</evidence>
<dbReference type="PANTHER" id="PTHR37937:SF1">
    <property type="entry name" value="CONJUGATIVE TRANSFER: DNA TRANSPORT"/>
    <property type="match status" value="1"/>
</dbReference>
<dbReference type="EMBL" id="FZNR01000003">
    <property type="protein sequence ID" value="SNR58296.1"/>
    <property type="molecule type" value="Genomic_DNA"/>
</dbReference>
<evidence type="ECO:0000256" key="5">
    <source>
        <dbReference type="ARBA" id="ARBA00023136"/>
    </source>
</evidence>
<feature type="transmembrane region" description="Helical" evidence="6">
    <location>
        <begin position="24"/>
        <end position="50"/>
    </location>
</feature>
<keyword evidence="5 6" id="KW-0472">Membrane</keyword>
<dbReference type="InterPro" id="IPR027417">
    <property type="entry name" value="P-loop_NTPase"/>
</dbReference>
<evidence type="ECO:0000256" key="3">
    <source>
        <dbReference type="ARBA" id="ARBA00022692"/>
    </source>
</evidence>
<dbReference type="InterPro" id="IPR051539">
    <property type="entry name" value="T4SS-coupling_protein"/>
</dbReference>
<protein>
    <submittedName>
        <fullName evidence="8">Type IV secretory pathway, VirD4 component, TraG/TraD family ATPase</fullName>
    </submittedName>
</protein>
<keyword evidence="4 6" id="KW-1133">Transmembrane helix</keyword>
<evidence type="ECO:0000259" key="7">
    <source>
        <dbReference type="Pfam" id="PF12696"/>
    </source>
</evidence>
<evidence type="ECO:0000256" key="1">
    <source>
        <dbReference type="ARBA" id="ARBA00004651"/>
    </source>
</evidence>
<keyword evidence="9" id="KW-1185">Reference proteome</keyword>
<reference evidence="8 9" key="1">
    <citation type="submission" date="2017-06" db="EMBL/GenBank/DDBJ databases">
        <authorList>
            <person name="Kim H.J."/>
            <person name="Triplett B.A."/>
        </authorList>
    </citation>
    <scope>NUCLEOTIDE SEQUENCE [LARGE SCALE GENOMIC DNA]</scope>
    <source>
        <strain evidence="8 9">DSM 43151</strain>
    </source>
</reference>